<dbReference type="EMBL" id="JAGSOY010000018">
    <property type="protein sequence ID" value="MBU2711350.1"/>
    <property type="molecule type" value="Genomic_DNA"/>
</dbReference>
<dbReference type="InterPro" id="IPR006381">
    <property type="entry name" value="HAD-SF-IIB-MPGP"/>
</dbReference>
<dbReference type="Proteomes" id="UP000690515">
    <property type="component" value="Unassembled WGS sequence"/>
</dbReference>
<dbReference type="Pfam" id="PF08282">
    <property type="entry name" value="Hydrolase_3"/>
    <property type="match status" value="1"/>
</dbReference>
<dbReference type="SFLD" id="SFLDG01140">
    <property type="entry name" value="C2.B:_Phosphomannomutase_and_P"/>
    <property type="match status" value="1"/>
</dbReference>
<keyword evidence="1" id="KW-0479">Metal-binding</keyword>
<name>A0ABS5ZBE7_9GAMM</name>
<evidence type="ECO:0000256" key="3">
    <source>
        <dbReference type="ARBA" id="ARBA00022842"/>
    </source>
</evidence>
<dbReference type="InterPro" id="IPR036412">
    <property type="entry name" value="HAD-like_sf"/>
</dbReference>
<dbReference type="InterPro" id="IPR006379">
    <property type="entry name" value="HAD-SF_hydro_IIB"/>
</dbReference>
<dbReference type="SFLD" id="SFLDS00003">
    <property type="entry name" value="Haloacid_Dehalogenase"/>
    <property type="match status" value="1"/>
</dbReference>
<proteinExistence type="predicted"/>
<keyword evidence="3" id="KW-0460">Magnesium</keyword>
<dbReference type="PANTHER" id="PTHR10000:SF8">
    <property type="entry name" value="HAD SUPERFAMILY HYDROLASE-LIKE, TYPE 3"/>
    <property type="match status" value="1"/>
</dbReference>
<evidence type="ECO:0000313" key="4">
    <source>
        <dbReference type="EMBL" id="MBU2711350.1"/>
    </source>
</evidence>
<dbReference type="InterPro" id="IPR023214">
    <property type="entry name" value="HAD_sf"/>
</dbReference>
<evidence type="ECO:0000256" key="1">
    <source>
        <dbReference type="ARBA" id="ARBA00022723"/>
    </source>
</evidence>
<dbReference type="Gene3D" id="3.40.50.1000">
    <property type="entry name" value="HAD superfamily/HAD-like"/>
    <property type="match status" value="1"/>
</dbReference>
<accession>A0ABS5ZBE7</accession>
<dbReference type="PANTHER" id="PTHR10000">
    <property type="entry name" value="PHOSPHOSERINE PHOSPHATASE"/>
    <property type="match status" value="1"/>
</dbReference>
<sequence length="275" mass="31213">MKKLIIFTDLDATLLDHKHYEFTAAQSALSIIASHQIPLILNTSKTVAETHEIRKKLNIYHPFIIENGSGICYPSDYFSTDQRNEKNNDWKVLSLGQSYQDILDILAHFNQIQPFNYQSFNQLSAEQIAELTGLSVHQAHLAKQRSCTEPFLWKDTADHLTAFIQHLQNHQLHVTQGGRFYHISSPCDKGKAMQQLLADYQQAYPTTNWLSIALGDSPNDYPMLKAADIAVVIKPSTSKPPLSLTNHPQVIYTTKPGPEGWQQAMEQLFNQFALH</sequence>
<reference evidence="4 5" key="1">
    <citation type="submission" date="2021-04" db="EMBL/GenBank/DDBJ databases">
        <authorList>
            <person name="Pira H."/>
            <person name="Risdian C."/>
            <person name="Wink J."/>
        </authorList>
    </citation>
    <scope>NUCLEOTIDE SEQUENCE [LARGE SCALE GENOMIC DNA]</scope>
    <source>
        <strain evidence="4 5">WH53</strain>
    </source>
</reference>
<gene>
    <name evidence="4" type="ORF">KCG35_09780</name>
</gene>
<keyword evidence="2 4" id="KW-0378">Hydrolase</keyword>
<dbReference type="NCBIfam" id="TIGR01484">
    <property type="entry name" value="HAD-SF-IIB"/>
    <property type="match status" value="1"/>
</dbReference>
<dbReference type="Gene3D" id="3.30.980.20">
    <property type="entry name" value="Putative mannosyl-3-phosphoglycerate phosphatase, domain 2"/>
    <property type="match status" value="1"/>
</dbReference>
<dbReference type="RefSeq" id="WP_215819512.1">
    <property type="nucleotide sequence ID" value="NZ_JAGSOY010000018.1"/>
</dbReference>
<dbReference type="GO" id="GO:0016787">
    <property type="term" value="F:hydrolase activity"/>
    <property type="evidence" value="ECO:0007669"/>
    <property type="project" value="UniProtKB-KW"/>
</dbReference>
<evidence type="ECO:0000256" key="2">
    <source>
        <dbReference type="ARBA" id="ARBA00022801"/>
    </source>
</evidence>
<organism evidence="4 5">
    <name type="scientific">Zooshikella harenae</name>
    <dbReference type="NCBI Taxonomy" id="2827238"/>
    <lineage>
        <taxon>Bacteria</taxon>
        <taxon>Pseudomonadati</taxon>
        <taxon>Pseudomonadota</taxon>
        <taxon>Gammaproteobacteria</taxon>
        <taxon>Oceanospirillales</taxon>
        <taxon>Zooshikellaceae</taxon>
        <taxon>Zooshikella</taxon>
    </lineage>
</organism>
<keyword evidence="5" id="KW-1185">Reference proteome</keyword>
<protein>
    <submittedName>
        <fullName evidence="4">HAD-IIB family hydrolase</fullName>
    </submittedName>
</protein>
<dbReference type="SUPFAM" id="SSF56784">
    <property type="entry name" value="HAD-like"/>
    <property type="match status" value="1"/>
</dbReference>
<dbReference type="SFLD" id="SFLDG01142">
    <property type="entry name" value="C2.B.2:_Mannosyl-3-phosphoglyc"/>
    <property type="match status" value="1"/>
</dbReference>
<dbReference type="NCBIfam" id="TIGR01486">
    <property type="entry name" value="HAD-SF-IIB-MPGP"/>
    <property type="match status" value="1"/>
</dbReference>
<comment type="caution">
    <text evidence="4">The sequence shown here is derived from an EMBL/GenBank/DDBJ whole genome shotgun (WGS) entry which is preliminary data.</text>
</comment>
<evidence type="ECO:0000313" key="5">
    <source>
        <dbReference type="Proteomes" id="UP000690515"/>
    </source>
</evidence>